<reference evidence="1 2" key="1">
    <citation type="submission" date="2017-03" db="EMBL/GenBank/DDBJ databases">
        <title>Draft genome sequence of Streptomyces scabrisporus NF3, endophyte isolated from Amphipterygium adstringens.</title>
        <authorList>
            <person name="Vazquez M."/>
            <person name="Ceapa C.D."/>
            <person name="Rodriguez Luna D."/>
            <person name="Sanchez Esquivel S."/>
        </authorList>
    </citation>
    <scope>NUCLEOTIDE SEQUENCE [LARGE SCALE GENOMIC DNA]</scope>
    <source>
        <strain evidence="1 2">NF3</strain>
    </source>
</reference>
<dbReference type="AlphaFoldDB" id="A0A1T3NJQ2"/>
<dbReference type="RefSeq" id="WP_078981703.1">
    <property type="nucleotide sequence ID" value="NZ_MWQN01000004.1"/>
</dbReference>
<organism evidence="1 2">
    <name type="scientific">Embleya scabrispora</name>
    <dbReference type="NCBI Taxonomy" id="159449"/>
    <lineage>
        <taxon>Bacteria</taxon>
        <taxon>Bacillati</taxon>
        <taxon>Actinomycetota</taxon>
        <taxon>Actinomycetes</taxon>
        <taxon>Kitasatosporales</taxon>
        <taxon>Streptomycetaceae</taxon>
        <taxon>Embleya</taxon>
    </lineage>
</organism>
<gene>
    <name evidence="1" type="ORF">B4N89_40860</name>
</gene>
<sequence>MPIAREVTCDQLFPRPATVDRPNTSLVLDWRHGRYASGGTVPEIHRGMHVGLPLRGPVSNDCDFVVTYQQDAGRSLPRHPVLVSARSRHVDILIELPHGRFDYVTNRLDEHTEHRIREWKT</sequence>
<dbReference type="EMBL" id="MWQN01000004">
    <property type="protein sequence ID" value="OPC76945.1"/>
    <property type="molecule type" value="Genomic_DNA"/>
</dbReference>
<accession>A0A1T3NJQ2</accession>
<name>A0A1T3NJQ2_9ACTN</name>
<comment type="caution">
    <text evidence="1">The sequence shown here is derived from an EMBL/GenBank/DDBJ whole genome shotgun (WGS) entry which is preliminary data.</text>
</comment>
<proteinExistence type="predicted"/>
<keyword evidence="2" id="KW-1185">Reference proteome</keyword>
<evidence type="ECO:0000313" key="2">
    <source>
        <dbReference type="Proteomes" id="UP000190037"/>
    </source>
</evidence>
<protein>
    <submittedName>
        <fullName evidence="1">Uncharacterized protein</fullName>
    </submittedName>
</protein>
<dbReference type="Proteomes" id="UP000190037">
    <property type="component" value="Unassembled WGS sequence"/>
</dbReference>
<evidence type="ECO:0000313" key="1">
    <source>
        <dbReference type="EMBL" id="OPC76945.1"/>
    </source>
</evidence>